<comment type="caution">
    <text evidence="2">The sequence shown here is derived from an EMBL/GenBank/DDBJ whole genome shotgun (WGS) entry which is preliminary data.</text>
</comment>
<dbReference type="EMBL" id="BAABEY010000020">
    <property type="protein sequence ID" value="GAA4438904.1"/>
    <property type="molecule type" value="Genomic_DNA"/>
</dbReference>
<keyword evidence="1" id="KW-0732">Signal</keyword>
<feature type="signal peptide" evidence="1">
    <location>
        <begin position="1"/>
        <end position="28"/>
    </location>
</feature>
<organism evidence="2 3">
    <name type="scientific">Ravibacter arvi</name>
    <dbReference type="NCBI Taxonomy" id="2051041"/>
    <lineage>
        <taxon>Bacteria</taxon>
        <taxon>Pseudomonadati</taxon>
        <taxon>Bacteroidota</taxon>
        <taxon>Cytophagia</taxon>
        <taxon>Cytophagales</taxon>
        <taxon>Spirosomataceae</taxon>
        <taxon>Ravibacter</taxon>
    </lineage>
</organism>
<accession>A0ABP8LXG6</accession>
<dbReference type="PROSITE" id="PS51257">
    <property type="entry name" value="PROKAR_LIPOPROTEIN"/>
    <property type="match status" value="1"/>
</dbReference>
<evidence type="ECO:0000313" key="3">
    <source>
        <dbReference type="Proteomes" id="UP001501508"/>
    </source>
</evidence>
<keyword evidence="3" id="KW-1185">Reference proteome</keyword>
<evidence type="ECO:0000256" key="1">
    <source>
        <dbReference type="SAM" id="SignalP"/>
    </source>
</evidence>
<dbReference type="Proteomes" id="UP001501508">
    <property type="component" value="Unassembled WGS sequence"/>
</dbReference>
<dbReference type="InterPro" id="IPR041662">
    <property type="entry name" value="SusD-like_2"/>
</dbReference>
<name>A0ABP8LXG6_9BACT</name>
<dbReference type="Pfam" id="PF12771">
    <property type="entry name" value="SusD-like_2"/>
    <property type="match status" value="1"/>
</dbReference>
<gene>
    <name evidence="2" type="ORF">GCM10023091_20240</name>
</gene>
<protein>
    <submittedName>
        <fullName evidence="2">RagB/SusD family nutrient uptake outer membrane protein</fullName>
    </submittedName>
</protein>
<dbReference type="SUPFAM" id="SSF48452">
    <property type="entry name" value="TPR-like"/>
    <property type="match status" value="1"/>
</dbReference>
<sequence>MKNRIINKKYFAGLLSLTLIASSCSDDALDRVNRNRNNPEDVYAKFILPDVMTATAFSVAAGDNSLYSSIYVEHEAGVHNQTFNAETRTGEPTLATTNNNAWNAIYQNIKSAKFAIQKTSEGGIEAGNAVTNGIAKVLLAYNLAVATDLFGDTPYSETGIMTPDGLPMYMQPKIEKQSDLYVEVNKLLDEAIAGLAGSDAGVSGAIGAQDLIYGGSKTAWTKAAYGLKARYLMHTLRISANRNGDLADILEYIDNSFTSTEEEMKFAHYNGVSAVNPLFGYSNARDGIGASKSLVTKFSEFKDPRGGQFGLWNARGSAVDPISLAKALEEAAPNGSPDQVQYTYPISFTGYAYTAPTMLLSYHELLFLKAEALARLGKTVEAKTALDEAIVVAFANLERSVNAGVEYIASAAPDIDLSEASAKAYIKSSVDARFKENALKEIMVQKYLAFAGASGESTETFNDIRRMKALGEDFIVLANPLNATQFPLRFPYGNSDVSANQAVKAAYGNGQYVYSEPVWWAGGTR</sequence>
<reference evidence="3" key="1">
    <citation type="journal article" date="2019" name="Int. J. Syst. Evol. Microbiol.">
        <title>The Global Catalogue of Microorganisms (GCM) 10K type strain sequencing project: providing services to taxonomists for standard genome sequencing and annotation.</title>
        <authorList>
            <consortium name="The Broad Institute Genomics Platform"/>
            <consortium name="The Broad Institute Genome Sequencing Center for Infectious Disease"/>
            <person name="Wu L."/>
            <person name="Ma J."/>
        </authorList>
    </citation>
    <scope>NUCLEOTIDE SEQUENCE [LARGE SCALE GENOMIC DNA]</scope>
    <source>
        <strain evidence="3">JCM 31920</strain>
    </source>
</reference>
<dbReference type="Gene3D" id="1.20.120.840">
    <property type="entry name" value="SusD-like, tetratrico peptide repeats domain"/>
    <property type="match status" value="1"/>
</dbReference>
<proteinExistence type="predicted"/>
<dbReference type="InterPro" id="IPR011990">
    <property type="entry name" value="TPR-like_helical_dom_sf"/>
</dbReference>
<dbReference type="Gene3D" id="1.25.40.390">
    <property type="match status" value="2"/>
</dbReference>
<feature type="chain" id="PRO_5045598216" evidence="1">
    <location>
        <begin position="29"/>
        <end position="525"/>
    </location>
</feature>
<evidence type="ECO:0000313" key="2">
    <source>
        <dbReference type="EMBL" id="GAA4438904.1"/>
    </source>
</evidence>
<dbReference type="RefSeq" id="WP_345028513.1">
    <property type="nucleotide sequence ID" value="NZ_BAABEY010000020.1"/>
</dbReference>